<evidence type="ECO:0000313" key="2">
    <source>
        <dbReference type="EMBL" id="MFC3002199.1"/>
    </source>
</evidence>
<feature type="transmembrane region" description="Helical" evidence="1">
    <location>
        <begin position="66"/>
        <end position="88"/>
    </location>
</feature>
<evidence type="ECO:0000313" key="3">
    <source>
        <dbReference type="Proteomes" id="UP001595420"/>
    </source>
</evidence>
<keyword evidence="1" id="KW-0472">Membrane</keyword>
<protein>
    <submittedName>
        <fullName evidence="2">Uncharacterized protein</fullName>
    </submittedName>
</protein>
<sequence>MTMLKLALLGDAAACAASGLLLAGGAGLLAAPLGLPEALLRGAGLFLIPWACLVALAGLSAAPRRGAVLAIIVLNALWVLDSLLLAAGTFGLAPSHLGQAFILVQAAVAGGFTALQILALRRAAVAA</sequence>
<gene>
    <name evidence="2" type="ORF">ACFOD3_20030</name>
</gene>
<organism evidence="2 3">
    <name type="scientific">Falsiroseomonas tokyonensis</name>
    <dbReference type="NCBI Taxonomy" id="430521"/>
    <lineage>
        <taxon>Bacteria</taxon>
        <taxon>Pseudomonadati</taxon>
        <taxon>Pseudomonadota</taxon>
        <taxon>Alphaproteobacteria</taxon>
        <taxon>Acetobacterales</taxon>
        <taxon>Roseomonadaceae</taxon>
        <taxon>Falsiroseomonas</taxon>
    </lineage>
</organism>
<feature type="transmembrane region" description="Helical" evidence="1">
    <location>
        <begin position="40"/>
        <end position="59"/>
    </location>
</feature>
<evidence type="ECO:0000256" key="1">
    <source>
        <dbReference type="SAM" id="Phobius"/>
    </source>
</evidence>
<dbReference type="RefSeq" id="WP_216838272.1">
    <property type="nucleotide sequence ID" value="NZ_JAFNJS010000006.1"/>
</dbReference>
<dbReference type="Proteomes" id="UP001595420">
    <property type="component" value="Unassembled WGS sequence"/>
</dbReference>
<keyword evidence="3" id="KW-1185">Reference proteome</keyword>
<comment type="caution">
    <text evidence="2">The sequence shown here is derived from an EMBL/GenBank/DDBJ whole genome shotgun (WGS) entry which is preliminary data.</text>
</comment>
<feature type="transmembrane region" description="Helical" evidence="1">
    <location>
        <begin position="100"/>
        <end position="120"/>
    </location>
</feature>
<accession>A0ABV7BZM6</accession>
<keyword evidence="1" id="KW-0812">Transmembrane</keyword>
<reference evidence="3" key="1">
    <citation type="journal article" date="2019" name="Int. J. Syst. Evol. Microbiol.">
        <title>The Global Catalogue of Microorganisms (GCM) 10K type strain sequencing project: providing services to taxonomists for standard genome sequencing and annotation.</title>
        <authorList>
            <consortium name="The Broad Institute Genomics Platform"/>
            <consortium name="The Broad Institute Genome Sequencing Center for Infectious Disease"/>
            <person name="Wu L."/>
            <person name="Ma J."/>
        </authorList>
    </citation>
    <scope>NUCLEOTIDE SEQUENCE [LARGE SCALE GENOMIC DNA]</scope>
    <source>
        <strain evidence="3">CGMCC 1.16855</strain>
    </source>
</reference>
<keyword evidence="1" id="KW-1133">Transmembrane helix</keyword>
<dbReference type="EMBL" id="JBHRSB010000006">
    <property type="protein sequence ID" value="MFC3002199.1"/>
    <property type="molecule type" value="Genomic_DNA"/>
</dbReference>
<name>A0ABV7BZM6_9PROT</name>
<proteinExistence type="predicted"/>